<protein>
    <submittedName>
        <fullName evidence="2">Uncharacterized protein</fullName>
    </submittedName>
</protein>
<sequence>MEEHQAAVLSKTSGDCCAWRSQEIPSVSETITNNQATVRFTRVPRFPPSPRLPSDKKKKKTTGSFTVTAVKPGEASGTRNHTKVLNNLLLGKQIFEDVVQRGIQPRYKQTRAQETHVRVEQVEVTPPDLQPASTESRQAEGAPPERERLQVQTLNLHRISKVREEASDPKGSRD</sequence>
<dbReference type="EMBL" id="CADEAL010000840">
    <property type="protein sequence ID" value="CAB1425867.1"/>
    <property type="molecule type" value="Genomic_DNA"/>
</dbReference>
<keyword evidence="3" id="KW-1185">Reference proteome</keyword>
<organism evidence="2 3">
    <name type="scientific">Pleuronectes platessa</name>
    <name type="common">European plaice</name>
    <dbReference type="NCBI Taxonomy" id="8262"/>
    <lineage>
        <taxon>Eukaryota</taxon>
        <taxon>Metazoa</taxon>
        <taxon>Chordata</taxon>
        <taxon>Craniata</taxon>
        <taxon>Vertebrata</taxon>
        <taxon>Euteleostomi</taxon>
        <taxon>Actinopterygii</taxon>
        <taxon>Neopterygii</taxon>
        <taxon>Teleostei</taxon>
        <taxon>Neoteleostei</taxon>
        <taxon>Acanthomorphata</taxon>
        <taxon>Carangaria</taxon>
        <taxon>Pleuronectiformes</taxon>
        <taxon>Pleuronectoidei</taxon>
        <taxon>Pleuronectidae</taxon>
        <taxon>Pleuronectes</taxon>
    </lineage>
</organism>
<comment type="caution">
    <text evidence="2">The sequence shown here is derived from an EMBL/GenBank/DDBJ whole genome shotgun (WGS) entry which is preliminary data.</text>
</comment>
<reference evidence="2" key="1">
    <citation type="submission" date="2020-03" db="EMBL/GenBank/DDBJ databases">
        <authorList>
            <person name="Weist P."/>
        </authorList>
    </citation>
    <scope>NUCLEOTIDE SEQUENCE</scope>
</reference>
<dbReference type="Proteomes" id="UP001153269">
    <property type="component" value="Unassembled WGS sequence"/>
</dbReference>
<feature type="compositionally biased region" description="Basic and acidic residues" evidence="1">
    <location>
        <begin position="161"/>
        <end position="174"/>
    </location>
</feature>
<feature type="region of interest" description="Disordered" evidence="1">
    <location>
        <begin position="109"/>
        <end position="174"/>
    </location>
</feature>
<evidence type="ECO:0000313" key="3">
    <source>
        <dbReference type="Proteomes" id="UP001153269"/>
    </source>
</evidence>
<dbReference type="AlphaFoldDB" id="A0A9N7YGL0"/>
<evidence type="ECO:0000313" key="2">
    <source>
        <dbReference type="EMBL" id="CAB1425867.1"/>
    </source>
</evidence>
<name>A0A9N7YGL0_PLEPL</name>
<evidence type="ECO:0000256" key="1">
    <source>
        <dbReference type="SAM" id="MobiDB-lite"/>
    </source>
</evidence>
<feature type="compositionally biased region" description="Basic and acidic residues" evidence="1">
    <location>
        <begin position="111"/>
        <end position="121"/>
    </location>
</feature>
<accession>A0A9N7YGL0</accession>
<proteinExistence type="predicted"/>
<feature type="region of interest" description="Disordered" evidence="1">
    <location>
        <begin position="38"/>
        <end position="79"/>
    </location>
</feature>
<gene>
    <name evidence="2" type="ORF">PLEPLA_LOCUS13800</name>
</gene>